<reference evidence="1 2" key="1">
    <citation type="submission" date="2023-01" db="EMBL/GenBank/DDBJ databases">
        <authorList>
            <person name="Whitehead M."/>
        </authorList>
    </citation>
    <scope>NUCLEOTIDE SEQUENCE [LARGE SCALE GENOMIC DNA]</scope>
</reference>
<evidence type="ECO:0000313" key="1">
    <source>
        <dbReference type="EMBL" id="CAI6372573.1"/>
    </source>
</evidence>
<comment type="caution">
    <text evidence="1">The sequence shown here is derived from an EMBL/GenBank/DDBJ whole genome shotgun (WGS) entry which is preliminary data.</text>
</comment>
<proteinExistence type="predicted"/>
<dbReference type="Proteomes" id="UP001160148">
    <property type="component" value="Unassembled WGS sequence"/>
</dbReference>
<gene>
    <name evidence="1" type="ORF">MEUPH1_LOCUS26426</name>
</gene>
<sequence>MEKLDKSLKGVKENKDFFSPPFTQLHRPCKQPKKMVNDEYDGPGAARDETKNLKDFFETYDQVIDEPDKIADENNCFTQYLF</sequence>
<dbReference type="EMBL" id="CARXXK010001045">
    <property type="protein sequence ID" value="CAI6372573.1"/>
    <property type="molecule type" value="Genomic_DNA"/>
</dbReference>
<evidence type="ECO:0000313" key="2">
    <source>
        <dbReference type="Proteomes" id="UP001160148"/>
    </source>
</evidence>
<dbReference type="AlphaFoldDB" id="A0AAV0XXU3"/>
<keyword evidence="2" id="KW-1185">Reference proteome</keyword>
<organism evidence="1 2">
    <name type="scientific">Macrosiphum euphorbiae</name>
    <name type="common">potato aphid</name>
    <dbReference type="NCBI Taxonomy" id="13131"/>
    <lineage>
        <taxon>Eukaryota</taxon>
        <taxon>Metazoa</taxon>
        <taxon>Ecdysozoa</taxon>
        <taxon>Arthropoda</taxon>
        <taxon>Hexapoda</taxon>
        <taxon>Insecta</taxon>
        <taxon>Pterygota</taxon>
        <taxon>Neoptera</taxon>
        <taxon>Paraneoptera</taxon>
        <taxon>Hemiptera</taxon>
        <taxon>Sternorrhyncha</taxon>
        <taxon>Aphidomorpha</taxon>
        <taxon>Aphidoidea</taxon>
        <taxon>Aphididae</taxon>
        <taxon>Macrosiphini</taxon>
        <taxon>Macrosiphum</taxon>
    </lineage>
</organism>
<name>A0AAV0XXU3_9HEMI</name>
<accession>A0AAV0XXU3</accession>
<protein>
    <submittedName>
        <fullName evidence="1">Uncharacterized protein</fullName>
    </submittedName>
</protein>